<keyword evidence="5 6" id="KW-0371">Homeobox</keyword>
<dbReference type="PANTHER" id="PTHR45714:SF58">
    <property type="entry name" value="HOMEOBOX DOMAIN-CONTAINING PROTEIN"/>
    <property type="match status" value="1"/>
</dbReference>
<feature type="region of interest" description="Disordered" evidence="8">
    <location>
        <begin position="155"/>
        <end position="183"/>
    </location>
</feature>
<evidence type="ECO:0000313" key="10">
    <source>
        <dbReference type="EMBL" id="KAH0887849.1"/>
    </source>
</evidence>
<dbReference type="CDD" id="cd00086">
    <property type="entry name" value="homeodomain"/>
    <property type="match status" value="1"/>
</dbReference>
<evidence type="ECO:0000256" key="5">
    <source>
        <dbReference type="PROSITE-ProRule" id="PRU00108"/>
    </source>
</evidence>
<feature type="compositionally biased region" description="Gly residues" evidence="8">
    <location>
        <begin position="360"/>
        <end position="375"/>
    </location>
</feature>
<feature type="DNA-binding region" description="Homeobox" evidence="5">
    <location>
        <begin position="181"/>
        <end position="240"/>
    </location>
</feature>
<dbReference type="EMBL" id="JAGKQM010000013">
    <property type="protein sequence ID" value="KAH0887852.1"/>
    <property type="molecule type" value="Genomic_DNA"/>
</dbReference>
<keyword evidence="3" id="KW-0805">Transcription regulation</keyword>
<dbReference type="SUPFAM" id="SSF46689">
    <property type="entry name" value="Homeodomain-like"/>
    <property type="match status" value="1"/>
</dbReference>
<dbReference type="Pfam" id="PF03760">
    <property type="entry name" value="LEA_1"/>
    <property type="match status" value="1"/>
</dbReference>
<evidence type="ECO:0000256" key="3">
    <source>
        <dbReference type="ARBA" id="ARBA00023015"/>
    </source>
</evidence>
<sequence>MEPALYLGDNTNKFSFLEKPSKIPNNPSASSTSTFFFCIIKSTSTSDKNIGFNMGLDVLGFGSQRSLSSSSSPSVEDEKKYKSKLTQRANYSDGVRVSSSVDPSLQLQLHLPWIPENRAPTVAEPSMPVSPPDSVTSSFRLDFGIKSYGYEKRNNKRDMEDEVEKSTSRASNEDNDDENGAIRKKLRLSKDQSAFLEDSFKEHNTLNPKQKIALAKQLNLRPRQVEVWFQNRRARNEDDMHDASRAEKMTTRDPVQKQMATQKKEAKINQAEMQKREVREHNAAMKEAAGGGTGTGLGLGSATHSTTGHVGHGTGTHKMSALPGHGTGQATGHVVEGTTLTEPIGTNTGTGRTAAHNAHVGGGTTGYGTSGGYTG</sequence>
<feature type="region of interest" description="Disordered" evidence="8">
    <location>
        <begin position="66"/>
        <end position="85"/>
    </location>
</feature>
<dbReference type="Proteomes" id="UP000824890">
    <property type="component" value="Unassembled WGS sequence"/>
</dbReference>
<dbReference type="InterPro" id="IPR001356">
    <property type="entry name" value="HD"/>
</dbReference>
<keyword evidence="12" id="KW-1185">Reference proteome</keyword>
<dbReference type="InterPro" id="IPR005513">
    <property type="entry name" value="LEA_1"/>
</dbReference>
<feature type="compositionally biased region" description="Basic and acidic residues" evidence="8">
    <location>
        <begin position="155"/>
        <end position="167"/>
    </location>
</feature>
<evidence type="ECO:0000256" key="6">
    <source>
        <dbReference type="RuleBase" id="RU000682"/>
    </source>
</evidence>
<evidence type="ECO:0000256" key="1">
    <source>
        <dbReference type="ARBA" id="ARBA00004123"/>
    </source>
</evidence>
<evidence type="ECO:0000313" key="11">
    <source>
        <dbReference type="EMBL" id="KAH0887852.1"/>
    </source>
</evidence>
<comment type="similarity">
    <text evidence="2">Belongs to the LEA type 1 family.</text>
</comment>
<comment type="caution">
    <text evidence="11">The sequence shown here is derived from an EMBL/GenBank/DDBJ whole genome shotgun (WGS) entry which is preliminary data.</text>
</comment>
<keyword evidence="7" id="KW-0175">Coiled coil</keyword>
<name>A0ABQ8A5P7_BRANA</name>
<feature type="domain" description="Homeobox" evidence="9">
    <location>
        <begin position="179"/>
        <end position="239"/>
    </location>
</feature>
<dbReference type="EMBL" id="JAGKQM010000013">
    <property type="protein sequence ID" value="KAH0887849.1"/>
    <property type="molecule type" value="Genomic_DNA"/>
</dbReference>
<dbReference type="PANTHER" id="PTHR45714">
    <property type="entry name" value="HOMEOBOX-LEUCINE ZIPPER PROTEIN HAT14"/>
    <property type="match status" value="1"/>
</dbReference>
<dbReference type="SMART" id="SM00389">
    <property type="entry name" value="HOX"/>
    <property type="match status" value="1"/>
</dbReference>
<accession>A0ABQ8A5P7</accession>
<organism evidence="11 12">
    <name type="scientific">Brassica napus</name>
    <name type="common">Rape</name>
    <dbReference type="NCBI Taxonomy" id="3708"/>
    <lineage>
        <taxon>Eukaryota</taxon>
        <taxon>Viridiplantae</taxon>
        <taxon>Streptophyta</taxon>
        <taxon>Embryophyta</taxon>
        <taxon>Tracheophyta</taxon>
        <taxon>Spermatophyta</taxon>
        <taxon>Magnoliopsida</taxon>
        <taxon>eudicotyledons</taxon>
        <taxon>Gunneridae</taxon>
        <taxon>Pentapetalae</taxon>
        <taxon>rosids</taxon>
        <taxon>malvids</taxon>
        <taxon>Brassicales</taxon>
        <taxon>Brassicaceae</taxon>
        <taxon>Brassiceae</taxon>
        <taxon>Brassica</taxon>
    </lineage>
</organism>
<evidence type="ECO:0000256" key="7">
    <source>
        <dbReference type="SAM" id="Coils"/>
    </source>
</evidence>
<evidence type="ECO:0000259" key="9">
    <source>
        <dbReference type="PROSITE" id="PS50071"/>
    </source>
</evidence>
<dbReference type="PROSITE" id="PS50071">
    <property type="entry name" value="HOMEOBOX_2"/>
    <property type="match status" value="1"/>
</dbReference>
<dbReference type="InterPro" id="IPR050762">
    <property type="entry name" value="HD-ZIP_Homeobox_LZ_Class_II"/>
</dbReference>
<protein>
    <recommendedName>
        <fullName evidence="9">Homeobox domain-containing protein</fullName>
    </recommendedName>
</protein>
<evidence type="ECO:0000256" key="4">
    <source>
        <dbReference type="ARBA" id="ARBA00023163"/>
    </source>
</evidence>
<keyword evidence="4" id="KW-0804">Transcription</keyword>
<keyword evidence="5 6" id="KW-0539">Nucleus</keyword>
<keyword evidence="5 6" id="KW-0238">DNA-binding</keyword>
<evidence type="ECO:0000313" key="12">
    <source>
        <dbReference type="Proteomes" id="UP000824890"/>
    </source>
</evidence>
<gene>
    <name evidence="10" type="ORF">HID58_050278</name>
    <name evidence="11" type="ORF">HID58_050281</name>
</gene>
<evidence type="ECO:0000256" key="2">
    <source>
        <dbReference type="ARBA" id="ARBA00010975"/>
    </source>
</evidence>
<feature type="coiled-coil region" evidence="7">
    <location>
        <begin position="261"/>
        <end position="288"/>
    </location>
</feature>
<proteinExistence type="inferred from homology"/>
<dbReference type="Gene3D" id="1.10.10.60">
    <property type="entry name" value="Homeodomain-like"/>
    <property type="match status" value="1"/>
</dbReference>
<feature type="region of interest" description="Disordered" evidence="8">
    <location>
        <begin position="344"/>
        <end position="375"/>
    </location>
</feature>
<dbReference type="Pfam" id="PF00046">
    <property type="entry name" value="Homeodomain"/>
    <property type="match status" value="1"/>
</dbReference>
<comment type="subcellular location">
    <subcellularLocation>
        <location evidence="1 5 6">Nucleus</location>
    </subcellularLocation>
</comment>
<evidence type="ECO:0000256" key="8">
    <source>
        <dbReference type="SAM" id="MobiDB-lite"/>
    </source>
</evidence>
<dbReference type="InterPro" id="IPR009057">
    <property type="entry name" value="Homeodomain-like_sf"/>
</dbReference>
<reference evidence="11 12" key="1">
    <citation type="submission" date="2021-05" db="EMBL/GenBank/DDBJ databases">
        <title>Genome Assembly of Synthetic Allotetraploid Brassica napus Reveals Homoeologous Exchanges between Subgenomes.</title>
        <authorList>
            <person name="Davis J.T."/>
        </authorList>
    </citation>
    <scope>NUCLEOTIDE SEQUENCE [LARGE SCALE GENOMIC DNA]</scope>
    <source>
        <strain evidence="12">cv. Da-Ae</strain>
        <tissue evidence="11">Seedling</tissue>
    </source>
</reference>